<dbReference type="GO" id="GO:0000155">
    <property type="term" value="F:phosphorelay sensor kinase activity"/>
    <property type="evidence" value="ECO:0007669"/>
    <property type="project" value="InterPro"/>
</dbReference>
<dbReference type="Gene3D" id="3.30.450.40">
    <property type="match status" value="1"/>
</dbReference>
<dbReference type="InterPro" id="IPR017441">
    <property type="entry name" value="Protein_kinase_ATP_BS"/>
</dbReference>
<dbReference type="InterPro" id="IPR041664">
    <property type="entry name" value="AAA_16"/>
</dbReference>
<dbReference type="InterPro" id="IPR036890">
    <property type="entry name" value="HATPase_C_sf"/>
</dbReference>
<feature type="repeat" description="TPR" evidence="3">
    <location>
        <begin position="1088"/>
        <end position="1121"/>
    </location>
</feature>
<dbReference type="SUPFAM" id="SSF56112">
    <property type="entry name" value="Protein kinase-like (PK-like)"/>
    <property type="match status" value="1"/>
</dbReference>
<dbReference type="SMART" id="SM00028">
    <property type="entry name" value="TPR"/>
    <property type="match status" value="6"/>
</dbReference>
<proteinExistence type="predicted"/>
<dbReference type="Gene3D" id="3.30.565.10">
    <property type="entry name" value="Histidine kinase-like ATPase, C-terminal domain"/>
    <property type="match status" value="1"/>
</dbReference>
<evidence type="ECO:0000256" key="1">
    <source>
        <dbReference type="ARBA" id="ARBA00022741"/>
    </source>
</evidence>
<sequence>MGYSVFDIGSTVDDRFKVLEIIGEGVTSYVLKVYDFHLNREFALKVLKPQITSNYIEHIIRFKKEAAIINSFDHPNIVKTYGIGEFNGFPYVIMELLNGNNLSSKLIDNKPIKINEALEIALYIAKALEYVHGKGIIHRDIKPANIFITENEADYSKSVKVLDFGVSILMDSTELKTPLAIAGTWAYMSPEAIGIVNKVLDERSDIYSFGILVYHMFTGKAPISGDDINTIIHMHAAFNPPNPSEVNPEIDSTLEKIILRLIAKDPEQRYSTISGFIYDLNRYINGGRNFNIGCKDKKKRVSSYISMIERERETQMLIEAITNASNRKGSTVLIAGESGVGKSRLVREIRSYVYKNNGLFLKGRCINNENKNPYQPFKDIIDDYINKYIDYDTDVQFAETKRLRNVLGTLGGCITTLNPRAVRILGETDHLSSLEPARELKRFLITVTDFFLNLVPENRFCVILIDDLQWADSGSLNILEEIVKRVFKSNLLIVGTFRDDEVAENSGIKKIYMKNATSQAIQLIKLYPLSHEGIGKLVELGIGKYIDDLPGFSKYVYIKSGGNPLYATNLIRTLEENSILVFEEDRWILNWEALNDFDLPENIVGIVLKRLAKISSNQRSILEKAAIIGRNFDAGILEMLSGIGWTELVNILDKISEIQIIEPLAPKGMYKFTHDRIRDAVLEKMHVEERRKLHYNLAEILENLSEGDKERYFFDIVHHYIKSCDRKKALKYVIPAAYKSKESFATEDALRYFKLAEEYMEQDKQLSPKDFIYIYNDMVEAYIIVGDSDKAVHIAKKILPFYENVLDRAKILSKIGSAYLKKGNFKEGQTYLIEALNLLGEEIPNDKINLRFALVKEYLKLVLYNIFFVSTIFNRSEKDFSEEEKEKLIIFYPLCWSYAVSNPSKIRLISIKGKNIVRRRLAGNREICVLYTGYAMQNAINGNYKRAMKFHEIALQMKKELGDKYGIAHSLQLIAYVHLWQGNYQRSMDSVMESTELFKQVGDVWEYSANLGILGSIYHYTGNYAKACERYNQYIEMSNNIENYYGICFGKARLAWCYIEKGEYEKAMVVANQSIEIGENEKLWYPYCLAIYCVGVIHCEKKEYQKAVEYFERAVEIDKKYSLNKESIGNAYVMLAQTYLALLKSTHTLRKDFNNKELSKVLKACIVAMNITRIWPNIYGASLRVMAGYYALRKKNRISEKLYKKSIRHYKAMNRRYELGYSLFEYAGFLKNIKRENDYHRNIKKAYDIFAEIGAKEYIKKCDEAIGCNLEKFYGHNEDKNIDLLIASNKFDAIVRTGRVISSILDIDILLEKIMDNAIELLGAQRGIVLLYPEKGEKKLEVNVVRNINGYEITNSSYELSKKIISQVEKELKPIIIYDALADSQLNMQHSVISQEIRSVICAPIINKKELLGVIYLDNKLMSGLFDEEDKKALELICSQAGVSIENARLYKRLKKYSEEIEKWSFTLEQKVCERTEQLNKKNEELEYMIKQLREYTKVVEELAAEKERNRMARDLHDTLGYAMTLIITQLEVCSRTCLEDPKKAVEKIDAVNHTAKAGLRELRRSIKGFGPKDLEENNLINSLRKLVIDYSYLGIEIDLNIDDDRTRFLSEYNEIIYRICQEAITNAVRHGKAKKVIISLVIEKDSIRLFIIDNGIGSSHIKKGMGLIGMEQRVKAVNGKLIYGSSGEGGFNLNVYIPLEEEVHCD</sequence>
<dbReference type="PANTHER" id="PTHR43642">
    <property type="entry name" value="HYBRID SIGNAL TRANSDUCTION HISTIDINE KINASE G"/>
    <property type="match status" value="1"/>
</dbReference>
<dbReference type="PROSITE" id="PS00107">
    <property type="entry name" value="PROTEIN_KINASE_ATP"/>
    <property type="match status" value="1"/>
</dbReference>
<keyword evidence="7" id="KW-1185">Reference proteome</keyword>
<dbReference type="Gene3D" id="1.10.510.10">
    <property type="entry name" value="Transferase(Phosphotransferase) domain 1"/>
    <property type="match status" value="1"/>
</dbReference>
<keyword evidence="3" id="KW-0802">TPR repeat</keyword>
<gene>
    <name evidence="6" type="ORF">EHE19_001705</name>
</gene>
<keyword evidence="6" id="KW-0418">Kinase</keyword>
<dbReference type="Gene3D" id="1.20.5.1930">
    <property type="match status" value="1"/>
</dbReference>
<evidence type="ECO:0000313" key="6">
    <source>
        <dbReference type="EMBL" id="QNU67285.1"/>
    </source>
</evidence>
<evidence type="ECO:0000259" key="5">
    <source>
        <dbReference type="PROSITE" id="PS50011"/>
    </source>
</evidence>
<dbReference type="SMART" id="SM00065">
    <property type="entry name" value="GAF"/>
    <property type="match status" value="1"/>
</dbReference>
<dbReference type="SUPFAM" id="SSF52540">
    <property type="entry name" value="P-loop containing nucleoside triphosphate hydrolases"/>
    <property type="match status" value="1"/>
</dbReference>
<dbReference type="PROSITE" id="PS50005">
    <property type="entry name" value="TPR"/>
    <property type="match status" value="1"/>
</dbReference>
<dbReference type="InterPro" id="IPR029016">
    <property type="entry name" value="GAF-like_dom_sf"/>
</dbReference>
<evidence type="ECO:0000256" key="3">
    <source>
        <dbReference type="PROSITE-ProRule" id="PRU00339"/>
    </source>
</evidence>
<evidence type="ECO:0000256" key="2">
    <source>
        <dbReference type="ARBA" id="ARBA00022840"/>
    </source>
</evidence>
<dbReference type="Pfam" id="PF13191">
    <property type="entry name" value="AAA_16"/>
    <property type="match status" value="1"/>
</dbReference>
<dbReference type="SUPFAM" id="SSF48452">
    <property type="entry name" value="TPR-like"/>
    <property type="match status" value="2"/>
</dbReference>
<dbReference type="InterPro" id="IPR008271">
    <property type="entry name" value="Ser/Thr_kinase_AS"/>
</dbReference>
<dbReference type="PROSITE" id="PS00108">
    <property type="entry name" value="PROTEIN_KINASE_ST"/>
    <property type="match status" value="1"/>
</dbReference>
<dbReference type="GO" id="GO:0005524">
    <property type="term" value="F:ATP binding"/>
    <property type="evidence" value="ECO:0007669"/>
    <property type="project" value="UniProtKB-UniRule"/>
</dbReference>
<accession>A0A4U7JB97</accession>
<keyword evidence="6" id="KW-0808">Transferase</keyword>
<dbReference type="GO" id="GO:0046983">
    <property type="term" value="F:protein dimerization activity"/>
    <property type="evidence" value="ECO:0007669"/>
    <property type="project" value="InterPro"/>
</dbReference>
<dbReference type="InterPro" id="IPR053159">
    <property type="entry name" value="Hybrid_Histidine_Kinase"/>
</dbReference>
<dbReference type="CDD" id="cd16917">
    <property type="entry name" value="HATPase_UhpB-NarQ-NarX-like"/>
    <property type="match status" value="1"/>
</dbReference>
<dbReference type="Proteomes" id="UP000306409">
    <property type="component" value="Chromosome"/>
</dbReference>
<dbReference type="Gene3D" id="3.40.50.300">
    <property type="entry name" value="P-loop containing nucleotide triphosphate hydrolases"/>
    <property type="match status" value="1"/>
</dbReference>
<feature type="domain" description="Protein kinase" evidence="5">
    <location>
        <begin position="16"/>
        <end position="284"/>
    </location>
</feature>
<dbReference type="Gene3D" id="3.30.200.20">
    <property type="entry name" value="Phosphorylase Kinase, domain 1"/>
    <property type="match status" value="1"/>
</dbReference>
<organism evidence="6 7">
    <name type="scientific">Ruminiclostridium herbifermentans</name>
    <dbReference type="NCBI Taxonomy" id="2488810"/>
    <lineage>
        <taxon>Bacteria</taxon>
        <taxon>Bacillati</taxon>
        <taxon>Bacillota</taxon>
        <taxon>Clostridia</taxon>
        <taxon>Eubacteriales</taxon>
        <taxon>Oscillospiraceae</taxon>
        <taxon>Ruminiclostridium</taxon>
    </lineage>
</organism>
<keyword evidence="1 4" id="KW-0547">Nucleotide-binding</keyword>
<dbReference type="PROSITE" id="PS00675">
    <property type="entry name" value="SIGMA54_INTERACT_1"/>
    <property type="match status" value="1"/>
</dbReference>
<dbReference type="Pfam" id="PF13181">
    <property type="entry name" value="TPR_8"/>
    <property type="match status" value="3"/>
</dbReference>
<dbReference type="Pfam" id="PF00069">
    <property type="entry name" value="Pkinase"/>
    <property type="match status" value="1"/>
</dbReference>
<feature type="binding site" evidence="4">
    <location>
        <position position="45"/>
    </location>
    <ligand>
        <name>ATP</name>
        <dbReference type="ChEBI" id="CHEBI:30616"/>
    </ligand>
</feature>
<dbReference type="InterPro" id="IPR003594">
    <property type="entry name" value="HATPase_dom"/>
</dbReference>
<dbReference type="KEGG" id="rher:EHE19_001705"/>
<dbReference type="InterPro" id="IPR011009">
    <property type="entry name" value="Kinase-like_dom_sf"/>
</dbReference>
<dbReference type="PANTHER" id="PTHR43642:SF1">
    <property type="entry name" value="HYBRID SIGNAL TRANSDUCTION HISTIDINE KINASE G"/>
    <property type="match status" value="1"/>
</dbReference>
<evidence type="ECO:0000256" key="4">
    <source>
        <dbReference type="PROSITE-ProRule" id="PRU10141"/>
    </source>
</evidence>
<reference evidence="6 7" key="1">
    <citation type="submission" date="2020-09" db="EMBL/GenBank/DDBJ databases">
        <title>Characterization and genome sequencing of Ruminiclostridium sp. nov. MA18.</title>
        <authorList>
            <person name="Rettenmaier R."/>
            <person name="Kowollik M.-L."/>
            <person name="Liebl W."/>
            <person name="Zverlov V."/>
        </authorList>
    </citation>
    <scope>NUCLEOTIDE SEQUENCE [LARGE SCALE GENOMIC DNA]</scope>
    <source>
        <strain evidence="6 7">MA18</strain>
    </source>
</reference>
<name>A0A4U7JB97_9FIRM</name>
<dbReference type="PROSITE" id="PS50011">
    <property type="entry name" value="PROTEIN_KINASE_DOM"/>
    <property type="match status" value="1"/>
</dbReference>
<dbReference type="OrthoDB" id="9801841at2"/>
<dbReference type="InterPro" id="IPR019734">
    <property type="entry name" value="TPR_rpt"/>
</dbReference>
<dbReference type="Pfam" id="PF02518">
    <property type="entry name" value="HATPase_c"/>
    <property type="match status" value="1"/>
</dbReference>
<dbReference type="Gene3D" id="1.25.40.10">
    <property type="entry name" value="Tetratricopeptide repeat domain"/>
    <property type="match status" value="3"/>
</dbReference>
<keyword evidence="2 4" id="KW-0067">ATP-binding</keyword>
<protein>
    <submittedName>
        <fullName evidence="6">Protein kinase</fullName>
    </submittedName>
</protein>
<dbReference type="Pfam" id="PF01590">
    <property type="entry name" value="GAF"/>
    <property type="match status" value="1"/>
</dbReference>
<dbReference type="InterPro" id="IPR000719">
    <property type="entry name" value="Prot_kinase_dom"/>
</dbReference>
<evidence type="ECO:0000313" key="7">
    <source>
        <dbReference type="Proteomes" id="UP000306409"/>
    </source>
</evidence>
<dbReference type="GO" id="GO:0016020">
    <property type="term" value="C:membrane"/>
    <property type="evidence" value="ECO:0007669"/>
    <property type="project" value="InterPro"/>
</dbReference>
<dbReference type="InterPro" id="IPR025662">
    <property type="entry name" value="Sigma_54_int_dom_ATP-bd_1"/>
</dbReference>
<dbReference type="CDD" id="cd14014">
    <property type="entry name" value="STKc_PknB_like"/>
    <property type="match status" value="1"/>
</dbReference>
<dbReference type="EMBL" id="CP061336">
    <property type="protein sequence ID" value="QNU67285.1"/>
    <property type="molecule type" value="Genomic_DNA"/>
</dbReference>
<dbReference type="InterPro" id="IPR011990">
    <property type="entry name" value="TPR-like_helical_dom_sf"/>
</dbReference>
<dbReference type="SUPFAM" id="SSF55874">
    <property type="entry name" value="ATPase domain of HSP90 chaperone/DNA topoisomerase II/histidine kinase"/>
    <property type="match status" value="1"/>
</dbReference>
<dbReference type="InterPro" id="IPR027417">
    <property type="entry name" value="P-loop_NTPase"/>
</dbReference>
<dbReference type="InterPro" id="IPR003018">
    <property type="entry name" value="GAF"/>
</dbReference>
<dbReference type="SUPFAM" id="SSF55781">
    <property type="entry name" value="GAF domain-like"/>
    <property type="match status" value="1"/>
</dbReference>
<dbReference type="Pfam" id="PF07730">
    <property type="entry name" value="HisKA_3"/>
    <property type="match status" value="1"/>
</dbReference>
<dbReference type="InterPro" id="IPR011712">
    <property type="entry name" value="Sig_transdc_His_kin_sub3_dim/P"/>
</dbReference>
<dbReference type="SMART" id="SM00220">
    <property type="entry name" value="S_TKc"/>
    <property type="match status" value="1"/>
</dbReference>